<evidence type="ECO:0000313" key="7">
    <source>
        <dbReference type="Proteomes" id="UP000028123"/>
    </source>
</evidence>
<dbReference type="PROSITE" id="PS50893">
    <property type="entry name" value="ABC_TRANSPORTER_2"/>
    <property type="match status" value="1"/>
</dbReference>
<evidence type="ECO:0000256" key="2">
    <source>
        <dbReference type="ARBA" id="ARBA00022741"/>
    </source>
</evidence>
<proteinExistence type="predicted"/>
<dbReference type="PANTHER" id="PTHR42794">
    <property type="entry name" value="HEMIN IMPORT ATP-BINDING PROTEIN HMUV"/>
    <property type="match status" value="1"/>
</dbReference>
<keyword evidence="3" id="KW-0067">ATP-binding</keyword>
<dbReference type="InterPro" id="IPR003439">
    <property type="entry name" value="ABC_transporter-like_ATP-bd"/>
</dbReference>
<dbReference type="Gene3D" id="3.40.50.300">
    <property type="entry name" value="P-loop containing nucleotide triphosphate hydrolases"/>
    <property type="match status" value="1"/>
</dbReference>
<evidence type="ECO:0000259" key="5">
    <source>
        <dbReference type="PROSITE" id="PS50893"/>
    </source>
</evidence>
<dbReference type="AlphaFoldDB" id="A0A081P4U9"/>
<dbReference type="SUPFAM" id="SSF52540">
    <property type="entry name" value="P-loop containing nucleoside triphosphate hydrolases"/>
    <property type="match status" value="1"/>
</dbReference>
<dbReference type="PANTHER" id="PTHR42794:SF1">
    <property type="entry name" value="HEMIN IMPORT ATP-BINDING PROTEIN HMUV"/>
    <property type="match status" value="1"/>
</dbReference>
<dbReference type="EMBL" id="JNVM01000010">
    <property type="protein sequence ID" value="KEQ25722.1"/>
    <property type="molecule type" value="Genomic_DNA"/>
</dbReference>
<keyword evidence="4" id="KW-1278">Translocase</keyword>
<dbReference type="CDD" id="cd03214">
    <property type="entry name" value="ABC_Iron-Siderophores_B12_Hemin"/>
    <property type="match status" value="1"/>
</dbReference>
<keyword evidence="1" id="KW-0813">Transport</keyword>
<dbReference type="InterPro" id="IPR003593">
    <property type="entry name" value="AAA+_ATPase"/>
</dbReference>
<keyword evidence="7" id="KW-1185">Reference proteome</keyword>
<evidence type="ECO:0000256" key="3">
    <source>
        <dbReference type="ARBA" id="ARBA00022840"/>
    </source>
</evidence>
<feature type="domain" description="ABC transporter" evidence="5">
    <location>
        <begin position="5"/>
        <end position="240"/>
    </location>
</feature>
<evidence type="ECO:0000256" key="4">
    <source>
        <dbReference type="ARBA" id="ARBA00022967"/>
    </source>
</evidence>
<reference evidence="6 7" key="1">
    <citation type="submission" date="2014-06" db="EMBL/GenBank/DDBJ databases">
        <title>Draft genome sequence of Paenibacillus sp. MSt1.</title>
        <authorList>
            <person name="Aw Y.K."/>
            <person name="Ong K.S."/>
            <person name="Gan H.M."/>
            <person name="Lee S.M."/>
        </authorList>
    </citation>
    <scope>NUCLEOTIDE SEQUENCE [LARGE SCALE GENOMIC DNA]</scope>
    <source>
        <strain evidence="6 7">MSt1</strain>
    </source>
</reference>
<dbReference type="SMART" id="SM00382">
    <property type="entry name" value="AAA"/>
    <property type="match status" value="1"/>
</dbReference>
<dbReference type="OrthoDB" id="9787851at2"/>
<dbReference type="Proteomes" id="UP000028123">
    <property type="component" value="Unassembled WGS sequence"/>
</dbReference>
<evidence type="ECO:0000313" key="6">
    <source>
        <dbReference type="EMBL" id="KEQ25722.1"/>
    </source>
</evidence>
<dbReference type="FunFam" id="3.40.50.300:FF:000134">
    <property type="entry name" value="Iron-enterobactin ABC transporter ATP-binding protein"/>
    <property type="match status" value="1"/>
</dbReference>
<organism evidence="6 7">
    <name type="scientific">Paenibacillus tyrfis</name>
    <dbReference type="NCBI Taxonomy" id="1501230"/>
    <lineage>
        <taxon>Bacteria</taxon>
        <taxon>Bacillati</taxon>
        <taxon>Bacillota</taxon>
        <taxon>Bacilli</taxon>
        <taxon>Bacillales</taxon>
        <taxon>Paenibacillaceae</taxon>
        <taxon>Paenibacillus</taxon>
    </lineage>
</organism>
<dbReference type="eggNOG" id="COG1120">
    <property type="taxonomic scope" value="Bacteria"/>
</dbReference>
<dbReference type="GO" id="GO:0005524">
    <property type="term" value="F:ATP binding"/>
    <property type="evidence" value="ECO:0007669"/>
    <property type="project" value="UniProtKB-KW"/>
</dbReference>
<dbReference type="Pfam" id="PF00005">
    <property type="entry name" value="ABC_tran"/>
    <property type="match status" value="1"/>
</dbReference>
<dbReference type="PROSITE" id="PS00211">
    <property type="entry name" value="ABC_TRANSPORTER_1"/>
    <property type="match status" value="1"/>
</dbReference>
<name>A0A081P4U9_9BACL</name>
<dbReference type="GO" id="GO:0016887">
    <property type="term" value="F:ATP hydrolysis activity"/>
    <property type="evidence" value="ECO:0007669"/>
    <property type="project" value="InterPro"/>
</dbReference>
<protein>
    <submittedName>
        <fullName evidence="6">ABC transporter</fullName>
    </submittedName>
</protein>
<sequence length="266" mass="29143">MSTVIAVRQLWQRAESKTILHDVNLQMRPGRFIGLIGPNGSGKSTLLRALGGLRRPAAGEVLLDGASLHRMKPKAVARHIAYVPQDLSAELDFTVEEIVMLGRYAHRGRFASASAADREAVREAMGTTGIDPLAARRVTELSGGQRQMVFIAKALAQQPRILLLDEPISALDIRHQLRVMKLLQERTNAGLLVVAALHDLNLAARFCDELILLRHGHVLASGAPECVVTSERLRQAYGVEASIRRDERTGKPAVTALDEVRMQAAY</sequence>
<comment type="caution">
    <text evidence="6">The sequence shown here is derived from an EMBL/GenBank/DDBJ whole genome shotgun (WGS) entry which is preliminary data.</text>
</comment>
<dbReference type="InterPro" id="IPR017871">
    <property type="entry name" value="ABC_transporter-like_CS"/>
</dbReference>
<evidence type="ECO:0000256" key="1">
    <source>
        <dbReference type="ARBA" id="ARBA00022448"/>
    </source>
</evidence>
<dbReference type="InterPro" id="IPR027417">
    <property type="entry name" value="P-loop_NTPase"/>
</dbReference>
<keyword evidence="2" id="KW-0547">Nucleotide-binding</keyword>
<dbReference type="RefSeq" id="WP_036682275.1">
    <property type="nucleotide sequence ID" value="NZ_JNVM01000010.1"/>
</dbReference>
<accession>A0A081P4U9</accession>
<gene>
    <name evidence="6" type="ORF">ET33_03120</name>
</gene>